<keyword evidence="2 8" id="KW-0349">Heme</keyword>
<dbReference type="PROSITE" id="PS51007">
    <property type="entry name" value="CYTC"/>
    <property type="match status" value="2"/>
</dbReference>
<keyword evidence="4 10" id="KW-0732">Signal</keyword>
<dbReference type="AlphaFoldDB" id="A0AAW5PEZ6"/>
<evidence type="ECO:0000256" key="2">
    <source>
        <dbReference type="ARBA" id="ARBA00022617"/>
    </source>
</evidence>
<dbReference type="Gene3D" id="1.10.760.10">
    <property type="entry name" value="Cytochrome c-like domain"/>
    <property type="match status" value="2"/>
</dbReference>
<dbReference type="PANTHER" id="PTHR30600:SF10">
    <property type="entry name" value="BLL6722 PROTEIN"/>
    <property type="match status" value="1"/>
</dbReference>
<organism evidence="12 13">
    <name type="scientific">Stenotrophomonas rhizophila</name>
    <dbReference type="NCBI Taxonomy" id="216778"/>
    <lineage>
        <taxon>Bacteria</taxon>
        <taxon>Pseudomonadati</taxon>
        <taxon>Pseudomonadota</taxon>
        <taxon>Gammaproteobacteria</taxon>
        <taxon>Lysobacterales</taxon>
        <taxon>Lysobacteraceae</taxon>
        <taxon>Stenotrophomonas</taxon>
    </lineage>
</organism>
<evidence type="ECO:0000256" key="3">
    <source>
        <dbReference type="ARBA" id="ARBA00022723"/>
    </source>
</evidence>
<dbReference type="InterPro" id="IPR004852">
    <property type="entry name" value="Di-haem_cyt_c_peroxidsae"/>
</dbReference>
<comment type="PTM">
    <text evidence="8">Binds 2 heme groups per subunit.</text>
</comment>
<dbReference type="PANTHER" id="PTHR30600">
    <property type="entry name" value="CYTOCHROME C PEROXIDASE-RELATED"/>
    <property type="match status" value="1"/>
</dbReference>
<dbReference type="Proteomes" id="UP001320691">
    <property type="component" value="Unassembled WGS sequence"/>
</dbReference>
<comment type="caution">
    <text evidence="12">The sequence shown here is derived from an EMBL/GenBank/DDBJ whole genome shotgun (WGS) entry which is preliminary data.</text>
</comment>
<feature type="binding site" description="covalent" evidence="8">
    <location>
        <position position="196"/>
    </location>
    <ligand>
        <name>heme c</name>
        <dbReference type="ChEBI" id="CHEBI:61717"/>
        <label>2</label>
    </ligand>
</feature>
<evidence type="ECO:0000256" key="1">
    <source>
        <dbReference type="ARBA" id="ARBA00004418"/>
    </source>
</evidence>
<protein>
    <submittedName>
        <fullName evidence="12">Cytochrome c peroxidase</fullName>
        <ecNumber evidence="12">1.11.1.5</ecNumber>
    </submittedName>
</protein>
<dbReference type="GO" id="GO:0020037">
    <property type="term" value="F:heme binding"/>
    <property type="evidence" value="ECO:0007669"/>
    <property type="project" value="InterPro"/>
</dbReference>
<dbReference type="InterPro" id="IPR009056">
    <property type="entry name" value="Cyt_c-like_dom"/>
</dbReference>
<proteinExistence type="predicted"/>
<evidence type="ECO:0000313" key="12">
    <source>
        <dbReference type="EMBL" id="MCS4279182.1"/>
    </source>
</evidence>
<feature type="binding site" description="covalent" evidence="8">
    <location>
        <position position="57"/>
    </location>
    <ligand>
        <name>heme c</name>
        <dbReference type="ChEBI" id="CHEBI:61717"/>
        <label>1</label>
    </ligand>
</feature>
<dbReference type="Pfam" id="PF03150">
    <property type="entry name" value="CCP_MauG"/>
    <property type="match status" value="1"/>
</dbReference>
<keyword evidence="5" id="KW-0574">Periplasm</keyword>
<feature type="signal peptide" evidence="10">
    <location>
        <begin position="1"/>
        <end position="21"/>
    </location>
</feature>
<evidence type="ECO:0000259" key="11">
    <source>
        <dbReference type="PROSITE" id="PS51007"/>
    </source>
</evidence>
<evidence type="ECO:0000256" key="10">
    <source>
        <dbReference type="SAM" id="SignalP"/>
    </source>
</evidence>
<feature type="domain" description="Cytochrome c" evidence="11">
    <location>
        <begin position="32"/>
        <end position="160"/>
    </location>
</feature>
<keyword evidence="3 9" id="KW-0479">Metal-binding</keyword>
<dbReference type="InterPro" id="IPR051395">
    <property type="entry name" value="Cytochrome_c_Peroxidase/MauG"/>
</dbReference>
<comment type="cofactor">
    <cofactor evidence="8">
        <name>heme</name>
        <dbReference type="ChEBI" id="CHEBI:30413"/>
    </cofactor>
    <text evidence="8">Binds 2 heme groups.</text>
</comment>
<evidence type="ECO:0000256" key="9">
    <source>
        <dbReference type="PIRSR" id="PIRSR000294-2"/>
    </source>
</evidence>
<evidence type="ECO:0000256" key="6">
    <source>
        <dbReference type="ARBA" id="ARBA00023002"/>
    </source>
</evidence>
<keyword evidence="6 12" id="KW-0560">Oxidoreductase</keyword>
<evidence type="ECO:0000256" key="8">
    <source>
        <dbReference type="PIRSR" id="PIRSR000294-1"/>
    </source>
</evidence>
<dbReference type="SUPFAM" id="SSF46626">
    <property type="entry name" value="Cytochrome c"/>
    <property type="match status" value="2"/>
</dbReference>
<keyword evidence="12" id="KW-0575">Peroxidase</keyword>
<evidence type="ECO:0000313" key="13">
    <source>
        <dbReference type="Proteomes" id="UP001320691"/>
    </source>
</evidence>
<dbReference type="InterPro" id="IPR026259">
    <property type="entry name" value="MauG/Cytc_peroxidase"/>
</dbReference>
<feature type="domain" description="Cytochrome c" evidence="11">
    <location>
        <begin position="181"/>
        <end position="332"/>
    </location>
</feature>
<feature type="binding site" description="axial binding residue" evidence="9">
    <location>
        <position position="200"/>
    </location>
    <ligand>
        <name>heme c</name>
        <dbReference type="ChEBI" id="CHEBI:61717"/>
        <label>2</label>
    </ligand>
    <ligandPart>
        <name>Fe</name>
        <dbReference type="ChEBI" id="CHEBI:18248"/>
    </ligandPart>
</feature>
<dbReference type="RefSeq" id="WP_259259952.1">
    <property type="nucleotide sequence ID" value="NZ_JANUEK010000002.1"/>
</dbReference>
<comment type="subcellular location">
    <subcellularLocation>
        <location evidence="1">Periplasm</location>
    </subcellularLocation>
</comment>
<evidence type="ECO:0000256" key="5">
    <source>
        <dbReference type="ARBA" id="ARBA00022764"/>
    </source>
</evidence>
<feature type="chain" id="PRO_5043857127" evidence="10">
    <location>
        <begin position="22"/>
        <end position="334"/>
    </location>
</feature>
<evidence type="ECO:0000256" key="7">
    <source>
        <dbReference type="ARBA" id="ARBA00023004"/>
    </source>
</evidence>
<dbReference type="InterPro" id="IPR036909">
    <property type="entry name" value="Cyt_c-like_dom_sf"/>
</dbReference>
<dbReference type="GO" id="GO:0046872">
    <property type="term" value="F:metal ion binding"/>
    <property type="evidence" value="ECO:0007669"/>
    <property type="project" value="UniProtKB-KW"/>
</dbReference>
<dbReference type="GO" id="GO:0004130">
    <property type="term" value="F:cytochrome-c peroxidase activity"/>
    <property type="evidence" value="ECO:0007669"/>
    <property type="project" value="UniProtKB-EC"/>
</dbReference>
<reference evidence="12" key="1">
    <citation type="submission" date="2022-08" db="EMBL/GenBank/DDBJ databases">
        <title>Genomic analyses of the natural microbiome of Caenorhabditis elegans.</title>
        <authorList>
            <person name="Samuel B."/>
        </authorList>
    </citation>
    <scope>NUCLEOTIDE SEQUENCE</scope>
    <source>
        <strain evidence="12">BIGb0277</strain>
    </source>
</reference>
<keyword evidence="7 9" id="KW-0408">Iron</keyword>
<feature type="binding site" description="covalent" evidence="8">
    <location>
        <position position="199"/>
    </location>
    <ligand>
        <name>heme c</name>
        <dbReference type="ChEBI" id="CHEBI:61717"/>
        <label>2</label>
    </ligand>
</feature>
<accession>A0AAW5PEZ6</accession>
<feature type="binding site" description="covalent" evidence="8">
    <location>
        <position position="54"/>
    </location>
    <ligand>
        <name>heme c</name>
        <dbReference type="ChEBI" id="CHEBI:61717"/>
        <label>1</label>
    </ligand>
</feature>
<dbReference type="EMBL" id="JANUEK010000002">
    <property type="protein sequence ID" value="MCS4279182.1"/>
    <property type="molecule type" value="Genomic_DNA"/>
</dbReference>
<evidence type="ECO:0000256" key="4">
    <source>
        <dbReference type="ARBA" id="ARBA00022729"/>
    </source>
</evidence>
<gene>
    <name evidence="12" type="ORF">M2412_001149</name>
</gene>
<dbReference type="PIRSF" id="PIRSF000294">
    <property type="entry name" value="Cytochrome-c_peroxidase"/>
    <property type="match status" value="1"/>
</dbReference>
<dbReference type="GO" id="GO:0042597">
    <property type="term" value="C:periplasmic space"/>
    <property type="evidence" value="ECO:0007669"/>
    <property type="project" value="UniProtKB-SubCell"/>
</dbReference>
<feature type="binding site" description="axial binding residue" evidence="9">
    <location>
        <position position="58"/>
    </location>
    <ligand>
        <name>heme c</name>
        <dbReference type="ChEBI" id="CHEBI:61717"/>
        <label>1</label>
    </ligand>
    <ligandPart>
        <name>Fe</name>
        <dbReference type="ChEBI" id="CHEBI:18248"/>
    </ligandPart>
</feature>
<sequence length="334" mass="35728">MATTKLTLLLAIVLILPGCTGGETPSPPQKDGLAEIGEALFNDVRLGADGRTNCATCHLSEFAFTDTRAVSVGAFGRKGTRNAPSLVGLIERGPQFWDGREGALSEAVMQPLGNPLEMGHDTVAAAMERIASLPEYRAFFGAEIKETDVSGALTSYLMSLDAAPSPFERARAAGDYTLLGARAKRGLELFQGKAQCASCHLMDASSSFSDQQFHHASVGFERIAGNIRPLLARLEQARHSGQPLGRMVLADVDIAELGRFAVTSDPTDMGAFRTPSLRNVARTAPYMHDGSIQSLEAAIEHELYYRGLTSGRPISLTVEERSDLAAFLSTLSTP</sequence>
<dbReference type="GO" id="GO:0009055">
    <property type="term" value="F:electron transfer activity"/>
    <property type="evidence" value="ECO:0007669"/>
    <property type="project" value="InterPro"/>
</dbReference>
<name>A0AAW5PEZ6_9GAMM</name>
<dbReference type="EC" id="1.11.1.5" evidence="12"/>